<dbReference type="InterPro" id="IPR012445">
    <property type="entry name" value="ATG101"/>
</dbReference>
<dbReference type="PANTHER" id="PTHR13292">
    <property type="entry name" value="AUTOPHAGY-RELATED PROTEIN 101"/>
    <property type="match status" value="1"/>
</dbReference>
<keyword evidence="3" id="KW-0072">Autophagy</keyword>
<comment type="similarity">
    <text evidence="1">Belongs to the ATG101 family.</text>
</comment>
<dbReference type="GO" id="GO:1990316">
    <property type="term" value="C:Atg1/ULK1 kinase complex"/>
    <property type="evidence" value="ECO:0007669"/>
    <property type="project" value="TreeGrafter"/>
</dbReference>
<feature type="region of interest" description="Disordered" evidence="4">
    <location>
        <begin position="169"/>
        <end position="189"/>
    </location>
</feature>
<name>A0AA35VIW2_LACSI</name>
<proteinExistence type="inferred from homology"/>
<dbReference type="Pfam" id="PF07855">
    <property type="entry name" value="ATG101"/>
    <property type="match status" value="1"/>
</dbReference>
<dbReference type="GO" id="GO:0000045">
    <property type="term" value="P:autophagosome assembly"/>
    <property type="evidence" value="ECO:0007669"/>
    <property type="project" value="TreeGrafter"/>
</dbReference>
<dbReference type="EMBL" id="OX465078">
    <property type="protein sequence ID" value="CAI9272555.1"/>
    <property type="molecule type" value="Genomic_DNA"/>
</dbReference>
<sequence>MTGFRYLKAYSPKTEGQVHYETEQQPDPTPICYRFLIRHIMNCEVCQLKELDVEYFEIREVLQCILHTIFFHRALGLVRPKDIDLQLFEITYVQCGDAELEKKVDEKIDQFIDKVEKHPNKKNQICLSFFEVKNKQATWFTHKVEHLYWEQWYININVAQHPKPISGKSHHSKLVLDPGESASEERNARRATLESSLHEVLFQIIKFVNEKKDHIPPIPNMEGVSFPYEITISRFSVRDGHV</sequence>
<dbReference type="AlphaFoldDB" id="A0AA35VIW2"/>
<evidence type="ECO:0000256" key="2">
    <source>
        <dbReference type="ARBA" id="ARBA00018874"/>
    </source>
</evidence>
<evidence type="ECO:0000256" key="4">
    <source>
        <dbReference type="SAM" id="MobiDB-lite"/>
    </source>
</evidence>
<evidence type="ECO:0000313" key="6">
    <source>
        <dbReference type="Proteomes" id="UP001177003"/>
    </source>
</evidence>
<keyword evidence="6" id="KW-1185">Reference proteome</keyword>
<evidence type="ECO:0000256" key="1">
    <source>
        <dbReference type="ARBA" id="ARBA00007130"/>
    </source>
</evidence>
<dbReference type="GO" id="GO:0000407">
    <property type="term" value="C:phagophore assembly site"/>
    <property type="evidence" value="ECO:0007669"/>
    <property type="project" value="TreeGrafter"/>
</dbReference>
<dbReference type="GO" id="GO:0019901">
    <property type="term" value="F:protein kinase binding"/>
    <property type="evidence" value="ECO:0007669"/>
    <property type="project" value="TreeGrafter"/>
</dbReference>
<evidence type="ECO:0000256" key="3">
    <source>
        <dbReference type="ARBA" id="ARBA00023006"/>
    </source>
</evidence>
<evidence type="ECO:0000313" key="5">
    <source>
        <dbReference type="EMBL" id="CAI9272555.1"/>
    </source>
</evidence>
<organism evidence="5 6">
    <name type="scientific">Lactuca saligna</name>
    <name type="common">Willowleaf lettuce</name>
    <dbReference type="NCBI Taxonomy" id="75948"/>
    <lineage>
        <taxon>Eukaryota</taxon>
        <taxon>Viridiplantae</taxon>
        <taxon>Streptophyta</taxon>
        <taxon>Embryophyta</taxon>
        <taxon>Tracheophyta</taxon>
        <taxon>Spermatophyta</taxon>
        <taxon>Magnoliopsida</taxon>
        <taxon>eudicotyledons</taxon>
        <taxon>Gunneridae</taxon>
        <taxon>Pentapetalae</taxon>
        <taxon>asterids</taxon>
        <taxon>campanulids</taxon>
        <taxon>Asterales</taxon>
        <taxon>Asteraceae</taxon>
        <taxon>Cichorioideae</taxon>
        <taxon>Cichorieae</taxon>
        <taxon>Lactucinae</taxon>
        <taxon>Lactuca</taxon>
    </lineage>
</organism>
<dbReference type="PANTHER" id="PTHR13292:SF0">
    <property type="entry name" value="AUTOPHAGY-RELATED PROTEIN 101"/>
    <property type="match status" value="1"/>
</dbReference>
<dbReference type="Proteomes" id="UP001177003">
    <property type="component" value="Chromosome 2"/>
</dbReference>
<accession>A0AA35VIW2</accession>
<protein>
    <recommendedName>
        <fullName evidence="2">Autophagy-related protein 101</fullName>
    </recommendedName>
</protein>
<reference evidence="5" key="1">
    <citation type="submission" date="2023-04" db="EMBL/GenBank/DDBJ databases">
        <authorList>
            <person name="Vijverberg K."/>
            <person name="Xiong W."/>
            <person name="Schranz E."/>
        </authorList>
    </citation>
    <scope>NUCLEOTIDE SEQUENCE</scope>
</reference>
<gene>
    <name evidence="5" type="ORF">LSALG_LOCUS12769</name>
</gene>